<evidence type="ECO:0000313" key="4">
    <source>
        <dbReference type="EMBL" id="MTD93097.1"/>
    </source>
</evidence>
<dbReference type="GO" id="GO:0016491">
    <property type="term" value="F:oxidoreductase activity"/>
    <property type="evidence" value="ECO:0007669"/>
    <property type="project" value="UniProtKB-KW"/>
</dbReference>
<evidence type="ECO:0000256" key="2">
    <source>
        <dbReference type="ARBA" id="ARBA00023002"/>
    </source>
</evidence>
<organism evidence="4 5">
    <name type="scientific">Hyphomicrobium album</name>
    <dbReference type="NCBI Taxonomy" id="2665159"/>
    <lineage>
        <taxon>Bacteria</taxon>
        <taxon>Pseudomonadati</taxon>
        <taxon>Pseudomonadota</taxon>
        <taxon>Alphaproteobacteria</taxon>
        <taxon>Hyphomicrobiales</taxon>
        <taxon>Hyphomicrobiaceae</taxon>
        <taxon>Hyphomicrobium</taxon>
    </lineage>
</organism>
<dbReference type="Pfam" id="PF00106">
    <property type="entry name" value="adh_short"/>
    <property type="match status" value="1"/>
</dbReference>
<reference evidence="4 5" key="1">
    <citation type="submission" date="2019-11" db="EMBL/GenBank/DDBJ databases">
        <title>Identification of a novel strain.</title>
        <authorList>
            <person name="Xu Q."/>
            <person name="Wang G."/>
        </authorList>
    </citation>
    <scope>NUCLEOTIDE SEQUENCE [LARGE SCALE GENOMIC DNA]</scope>
    <source>
        <strain evidence="5">xq</strain>
    </source>
</reference>
<dbReference type="InterPro" id="IPR036291">
    <property type="entry name" value="NAD(P)-bd_dom_sf"/>
</dbReference>
<dbReference type="InterPro" id="IPR020904">
    <property type="entry name" value="Sc_DH/Rdtase_CS"/>
</dbReference>
<name>A0A6I3KHD5_9HYPH</name>
<dbReference type="Gene3D" id="3.40.50.720">
    <property type="entry name" value="NAD(P)-binding Rossmann-like Domain"/>
    <property type="match status" value="1"/>
</dbReference>
<sequence length="248" mass="26654">MKNKKPLKDRLALVTGASRGIGRAVALALAQAGAHVVIVARTIGALEELDDEIRTGGGKATLLQLDISKGDKIDQIGPTLFQRWGKLDIFVGNAGVLGPLSPLHHVTEDAWNQVIDVNLSANWRLIRTIDPLLKRSDAGRAVFVSSGASSGKYAYWGPYAVSKAGLEALVKTYAHELADTNVKVNLVNPGPTRTAMRAKAFPGEDPMKQPAPEELVPMFLELVSPDCDFSGRVVGFAEWKKHHASTDA</sequence>
<accession>A0A6I3KHD5</accession>
<dbReference type="PANTHER" id="PTHR44196">
    <property type="entry name" value="DEHYDROGENASE/REDUCTASE SDR FAMILY MEMBER 7B"/>
    <property type="match status" value="1"/>
</dbReference>
<dbReference type="GO" id="GO:0016020">
    <property type="term" value="C:membrane"/>
    <property type="evidence" value="ECO:0007669"/>
    <property type="project" value="TreeGrafter"/>
</dbReference>
<protein>
    <submittedName>
        <fullName evidence="4">SDR family NAD(P)-dependent oxidoreductase</fullName>
    </submittedName>
</protein>
<keyword evidence="5" id="KW-1185">Reference proteome</keyword>
<dbReference type="RefSeq" id="WP_154737668.1">
    <property type="nucleotide sequence ID" value="NZ_WMBQ01000001.1"/>
</dbReference>
<dbReference type="AlphaFoldDB" id="A0A6I3KHD5"/>
<evidence type="ECO:0000313" key="5">
    <source>
        <dbReference type="Proteomes" id="UP000440694"/>
    </source>
</evidence>
<dbReference type="PANTHER" id="PTHR44196:SF4">
    <property type="entry name" value="SHORT CHAIN DEHYDROGENASE"/>
    <property type="match status" value="1"/>
</dbReference>
<comment type="caution">
    <text evidence="4">The sequence shown here is derived from an EMBL/GenBank/DDBJ whole genome shotgun (WGS) entry which is preliminary data.</text>
</comment>
<dbReference type="EMBL" id="WMBQ01000001">
    <property type="protein sequence ID" value="MTD93097.1"/>
    <property type="molecule type" value="Genomic_DNA"/>
</dbReference>
<gene>
    <name evidence="4" type="ORF">GIW81_01970</name>
</gene>
<comment type="similarity">
    <text evidence="1 3">Belongs to the short-chain dehydrogenases/reductases (SDR) family.</text>
</comment>
<dbReference type="InterPro" id="IPR002347">
    <property type="entry name" value="SDR_fam"/>
</dbReference>
<proteinExistence type="inferred from homology"/>
<dbReference type="CDD" id="cd05233">
    <property type="entry name" value="SDR_c"/>
    <property type="match status" value="1"/>
</dbReference>
<keyword evidence="2" id="KW-0560">Oxidoreductase</keyword>
<evidence type="ECO:0000256" key="3">
    <source>
        <dbReference type="RuleBase" id="RU000363"/>
    </source>
</evidence>
<dbReference type="PROSITE" id="PS00061">
    <property type="entry name" value="ADH_SHORT"/>
    <property type="match status" value="1"/>
</dbReference>
<dbReference type="PRINTS" id="PR00081">
    <property type="entry name" value="GDHRDH"/>
</dbReference>
<dbReference type="PRINTS" id="PR00080">
    <property type="entry name" value="SDRFAMILY"/>
</dbReference>
<dbReference type="Proteomes" id="UP000440694">
    <property type="component" value="Unassembled WGS sequence"/>
</dbReference>
<dbReference type="SUPFAM" id="SSF51735">
    <property type="entry name" value="NAD(P)-binding Rossmann-fold domains"/>
    <property type="match status" value="1"/>
</dbReference>
<evidence type="ECO:0000256" key="1">
    <source>
        <dbReference type="ARBA" id="ARBA00006484"/>
    </source>
</evidence>